<accession>A0A645IVS0</accession>
<dbReference type="EMBL" id="VSSQ01122820">
    <property type="protein sequence ID" value="MPN54519.1"/>
    <property type="molecule type" value="Genomic_DNA"/>
</dbReference>
<gene>
    <name evidence="2" type="ORF">SDC9_202189</name>
</gene>
<dbReference type="AlphaFoldDB" id="A0A645IVS0"/>
<keyword evidence="1" id="KW-1133">Transmembrane helix</keyword>
<keyword evidence="1" id="KW-0472">Membrane</keyword>
<sequence>MEIRTVAVLLSPIGIFFDWIDGIGSFITRHTTNNTTDNTANYRTCRTSCYTTHCTNTCTHRVIICFIHIWYLITFLIGNRISIHICSWFFWTFIWMSKISFRHKTIYIDHSLSPSVLSIYKIFREAAYLSFRRIQHKALLNKLCLINVLNG</sequence>
<evidence type="ECO:0000256" key="1">
    <source>
        <dbReference type="SAM" id="Phobius"/>
    </source>
</evidence>
<keyword evidence="1" id="KW-0812">Transmembrane</keyword>
<proteinExistence type="predicted"/>
<evidence type="ECO:0000313" key="2">
    <source>
        <dbReference type="EMBL" id="MPN54519.1"/>
    </source>
</evidence>
<organism evidence="2">
    <name type="scientific">bioreactor metagenome</name>
    <dbReference type="NCBI Taxonomy" id="1076179"/>
    <lineage>
        <taxon>unclassified sequences</taxon>
        <taxon>metagenomes</taxon>
        <taxon>ecological metagenomes</taxon>
    </lineage>
</organism>
<protein>
    <submittedName>
        <fullName evidence="2">Uncharacterized protein</fullName>
    </submittedName>
</protein>
<name>A0A645IVS0_9ZZZZ</name>
<feature type="transmembrane region" description="Helical" evidence="1">
    <location>
        <begin position="69"/>
        <end position="94"/>
    </location>
</feature>
<comment type="caution">
    <text evidence="2">The sequence shown here is derived from an EMBL/GenBank/DDBJ whole genome shotgun (WGS) entry which is preliminary data.</text>
</comment>
<reference evidence="2" key="1">
    <citation type="submission" date="2019-08" db="EMBL/GenBank/DDBJ databases">
        <authorList>
            <person name="Kucharzyk K."/>
            <person name="Murdoch R.W."/>
            <person name="Higgins S."/>
            <person name="Loffler F."/>
        </authorList>
    </citation>
    <scope>NUCLEOTIDE SEQUENCE</scope>
</reference>